<accession>A0A381U5R9</accession>
<dbReference type="PANTHER" id="PTHR10695">
    <property type="entry name" value="DEPHOSPHO-COA KINASE-RELATED"/>
    <property type="match status" value="1"/>
</dbReference>
<name>A0A381U5R9_9ZZZZ</name>
<dbReference type="InterPro" id="IPR027417">
    <property type="entry name" value="P-loop_NTPase"/>
</dbReference>
<evidence type="ECO:0000256" key="1">
    <source>
        <dbReference type="ARBA" id="ARBA00022741"/>
    </source>
</evidence>
<dbReference type="Gene3D" id="3.40.50.300">
    <property type="entry name" value="P-loop containing nucleotide triphosphate hydrolases"/>
    <property type="match status" value="1"/>
</dbReference>
<gene>
    <name evidence="3" type="ORF">METZ01_LOCUS76456</name>
</gene>
<dbReference type="Pfam" id="PF01121">
    <property type="entry name" value="CoaE"/>
    <property type="match status" value="1"/>
</dbReference>
<dbReference type="NCBIfam" id="TIGR00152">
    <property type="entry name" value="dephospho-CoA kinase"/>
    <property type="match status" value="1"/>
</dbReference>
<keyword evidence="1" id="KW-0547">Nucleotide-binding</keyword>
<dbReference type="EMBL" id="UINC01005797">
    <property type="protein sequence ID" value="SVA23602.1"/>
    <property type="molecule type" value="Genomic_DNA"/>
</dbReference>
<dbReference type="CDD" id="cd02022">
    <property type="entry name" value="DPCK"/>
    <property type="match status" value="1"/>
</dbReference>
<sequence length="219" mass="23686">MLEWPRRNSYDARFAEGSTRLRVVGLTGGIASGKSTAATLLGELGAHIIDADVLGHQVYNPGTSAFQTVVKTFGEDIVADDGTIDRRALGSKVFGNGDALTRLTDIVWPEIRRLAELEIRKIGDENPNAVIVLEAAVLLEAGWDNIADEIWVVVVDPEVAIERAMQRDGADRAAIEARINSQLSNDERTAKAHLVIDNSKDEATLVSQINAAWKQVSSG</sequence>
<dbReference type="InterPro" id="IPR001977">
    <property type="entry name" value="Depp_CoAkinase"/>
</dbReference>
<dbReference type="GO" id="GO:0004140">
    <property type="term" value="F:dephospho-CoA kinase activity"/>
    <property type="evidence" value="ECO:0007669"/>
    <property type="project" value="InterPro"/>
</dbReference>
<dbReference type="HAMAP" id="MF_00376">
    <property type="entry name" value="Dephospho_CoA_kinase"/>
    <property type="match status" value="1"/>
</dbReference>
<evidence type="ECO:0008006" key="4">
    <source>
        <dbReference type="Google" id="ProtNLM"/>
    </source>
</evidence>
<proteinExistence type="inferred from homology"/>
<organism evidence="3">
    <name type="scientific">marine metagenome</name>
    <dbReference type="NCBI Taxonomy" id="408172"/>
    <lineage>
        <taxon>unclassified sequences</taxon>
        <taxon>metagenomes</taxon>
        <taxon>ecological metagenomes</taxon>
    </lineage>
</organism>
<reference evidence="3" key="1">
    <citation type="submission" date="2018-05" db="EMBL/GenBank/DDBJ databases">
        <authorList>
            <person name="Lanie J.A."/>
            <person name="Ng W.-L."/>
            <person name="Kazmierczak K.M."/>
            <person name="Andrzejewski T.M."/>
            <person name="Davidsen T.M."/>
            <person name="Wayne K.J."/>
            <person name="Tettelin H."/>
            <person name="Glass J.I."/>
            <person name="Rusch D."/>
            <person name="Podicherti R."/>
            <person name="Tsui H.-C.T."/>
            <person name="Winkler M.E."/>
        </authorList>
    </citation>
    <scope>NUCLEOTIDE SEQUENCE</scope>
</reference>
<dbReference type="GO" id="GO:0015937">
    <property type="term" value="P:coenzyme A biosynthetic process"/>
    <property type="evidence" value="ECO:0007669"/>
    <property type="project" value="InterPro"/>
</dbReference>
<dbReference type="PANTHER" id="PTHR10695:SF46">
    <property type="entry name" value="BIFUNCTIONAL COENZYME A SYNTHASE-RELATED"/>
    <property type="match status" value="1"/>
</dbReference>
<dbReference type="SUPFAM" id="SSF52540">
    <property type="entry name" value="P-loop containing nucleoside triphosphate hydrolases"/>
    <property type="match status" value="1"/>
</dbReference>
<evidence type="ECO:0000313" key="3">
    <source>
        <dbReference type="EMBL" id="SVA23602.1"/>
    </source>
</evidence>
<dbReference type="PROSITE" id="PS51219">
    <property type="entry name" value="DPCK"/>
    <property type="match status" value="1"/>
</dbReference>
<dbReference type="GO" id="GO:0005524">
    <property type="term" value="F:ATP binding"/>
    <property type="evidence" value="ECO:0007669"/>
    <property type="project" value="UniProtKB-KW"/>
</dbReference>
<keyword evidence="2" id="KW-0067">ATP-binding</keyword>
<evidence type="ECO:0000256" key="2">
    <source>
        <dbReference type="ARBA" id="ARBA00022840"/>
    </source>
</evidence>
<dbReference type="AlphaFoldDB" id="A0A381U5R9"/>
<protein>
    <recommendedName>
        <fullName evidence="4">Dephospho-CoA kinase</fullName>
    </recommendedName>
</protein>